<evidence type="ECO:0000313" key="11">
    <source>
        <dbReference type="Proteomes" id="UP001623592"/>
    </source>
</evidence>
<dbReference type="Gene3D" id="3.40.50.880">
    <property type="match status" value="1"/>
</dbReference>
<comment type="subunit">
    <text evidence="8">Composed of two chains; the small (or glutamine) chain promotes the hydrolysis of glutamine to ammonia, which is used by the large (or ammonia) chain to synthesize carbamoyl phosphate. Tetramer of heterodimers (alpha,beta)4.</text>
</comment>
<feature type="binding site" evidence="8">
    <location>
        <position position="247"/>
    </location>
    <ligand>
        <name>L-glutamine</name>
        <dbReference type="ChEBI" id="CHEBI:58359"/>
    </ligand>
</feature>
<comment type="catalytic activity">
    <reaction evidence="8">
        <text>L-glutamine + H2O = L-glutamate + NH4(+)</text>
        <dbReference type="Rhea" id="RHEA:15889"/>
        <dbReference type="ChEBI" id="CHEBI:15377"/>
        <dbReference type="ChEBI" id="CHEBI:28938"/>
        <dbReference type="ChEBI" id="CHEBI:29985"/>
        <dbReference type="ChEBI" id="CHEBI:58359"/>
    </reaction>
</comment>
<evidence type="ECO:0000256" key="1">
    <source>
        <dbReference type="ARBA" id="ARBA00005077"/>
    </source>
</evidence>
<dbReference type="InterPro" id="IPR050472">
    <property type="entry name" value="Anth_synth/Amidotransfase"/>
</dbReference>
<dbReference type="InterPro" id="IPR017926">
    <property type="entry name" value="GATASE"/>
</dbReference>
<feature type="binding site" evidence="8">
    <location>
        <position position="45"/>
    </location>
    <ligand>
        <name>L-glutamine</name>
        <dbReference type="ChEBI" id="CHEBI:58359"/>
    </ligand>
</feature>
<feature type="binding site" evidence="8">
    <location>
        <position position="250"/>
    </location>
    <ligand>
        <name>L-glutamine</name>
        <dbReference type="ChEBI" id="CHEBI:58359"/>
    </ligand>
</feature>
<dbReference type="GO" id="GO:0004088">
    <property type="term" value="F:carbamoyl-phosphate synthase (glutamine-hydrolyzing) activity"/>
    <property type="evidence" value="ECO:0007669"/>
    <property type="project" value="UniProtKB-EC"/>
</dbReference>
<evidence type="ECO:0000259" key="9">
    <source>
        <dbReference type="SMART" id="SM01097"/>
    </source>
</evidence>
<comment type="pathway">
    <text evidence="8">Pyrimidine metabolism; UMP biosynthesis via de novo pathway; (S)-dihydroorotate from bicarbonate: step 1/3.</text>
</comment>
<dbReference type="EMBL" id="JBJIAA010000009">
    <property type="protein sequence ID" value="MFL0251113.1"/>
    <property type="molecule type" value="Genomic_DNA"/>
</dbReference>
<dbReference type="InterPro" id="IPR036480">
    <property type="entry name" value="CarbP_synth_ssu_N_sf"/>
</dbReference>
<feature type="binding site" evidence="8">
    <location>
        <position position="290"/>
    </location>
    <ligand>
        <name>L-glutamine</name>
        <dbReference type="ChEBI" id="CHEBI:58359"/>
    </ligand>
</feature>
<dbReference type="SMART" id="SM01097">
    <property type="entry name" value="CPSase_sm_chain"/>
    <property type="match status" value="1"/>
</dbReference>
<dbReference type="PANTHER" id="PTHR43418:SF7">
    <property type="entry name" value="CARBAMOYL-PHOSPHATE SYNTHASE SMALL CHAIN"/>
    <property type="match status" value="1"/>
</dbReference>
<feature type="binding site" evidence="8">
    <location>
        <position position="219"/>
    </location>
    <ligand>
        <name>L-glutamine</name>
        <dbReference type="ChEBI" id="CHEBI:58359"/>
    </ligand>
</feature>
<evidence type="ECO:0000313" key="10">
    <source>
        <dbReference type="EMBL" id="MFL0251113.1"/>
    </source>
</evidence>
<comment type="similarity">
    <text evidence="2 8">Belongs to the CarA family.</text>
</comment>
<dbReference type="PANTHER" id="PTHR43418">
    <property type="entry name" value="MULTIFUNCTIONAL TRYPTOPHAN BIOSYNTHESIS PROTEIN-RELATED"/>
    <property type="match status" value="1"/>
</dbReference>
<keyword evidence="3 8" id="KW-0436">Ligase</keyword>
<dbReference type="SUPFAM" id="SSF52021">
    <property type="entry name" value="Carbamoyl phosphate synthetase, small subunit N-terminal domain"/>
    <property type="match status" value="1"/>
</dbReference>
<dbReference type="InterPro" id="IPR035686">
    <property type="entry name" value="CPSase_GATase1"/>
</dbReference>
<keyword evidence="8" id="KW-0665">Pyrimidine biosynthesis</keyword>
<keyword evidence="5 8" id="KW-0067">ATP-binding</keyword>
<feature type="active site" evidence="8">
    <location>
        <position position="331"/>
    </location>
</feature>
<dbReference type="SUPFAM" id="SSF52317">
    <property type="entry name" value="Class I glutamine amidotransferase-like"/>
    <property type="match status" value="1"/>
</dbReference>
<feature type="active site" evidence="8">
    <location>
        <position position="333"/>
    </location>
</feature>
<feature type="binding site" evidence="8">
    <location>
        <position position="291"/>
    </location>
    <ligand>
        <name>L-glutamine</name>
        <dbReference type="ChEBI" id="CHEBI:58359"/>
    </ligand>
</feature>
<evidence type="ECO:0000256" key="6">
    <source>
        <dbReference type="ARBA" id="ARBA00022962"/>
    </source>
</evidence>
<dbReference type="Pfam" id="PF00988">
    <property type="entry name" value="CPSase_sm_chain"/>
    <property type="match status" value="1"/>
</dbReference>
<dbReference type="InterPro" id="IPR029062">
    <property type="entry name" value="Class_I_gatase-like"/>
</dbReference>
<dbReference type="PRINTS" id="PR00097">
    <property type="entry name" value="ANTSNTHASEII"/>
</dbReference>
<dbReference type="InterPro" id="IPR002474">
    <property type="entry name" value="CarbamoylP_synth_ssu_N"/>
</dbReference>
<comment type="catalytic activity">
    <reaction evidence="7 8">
        <text>hydrogencarbonate + L-glutamine + 2 ATP + H2O = carbamoyl phosphate + L-glutamate + 2 ADP + phosphate + 2 H(+)</text>
        <dbReference type="Rhea" id="RHEA:18633"/>
        <dbReference type="ChEBI" id="CHEBI:15377"/>
        <dbReference type="ChEBI" id="CHEBI:15378"/>
        <dbReference type="ChEBI" id="CHEBI:17544"/>
        <dbReference type="ChEBI" id="CHEBI:29985"/>
        <dbReference type="ChEBI" id="CHEBI:30616"/>
        <dbReference type="ChEBI" id="CHEBI:43474"/>
        <dbReference type="ChEBI" id="CHEBI:58228"/>
        <dbReference type="ChEBI" id="CHEBI:58359"/>
        <dbReference type="ChEBI" id="CHEBI:456216"/>
        <dbReference type="EC" id="6.3.5.5"/>
    </reaction>
</comment>
<evidence type="ECO:0000256" key="2">
    <source>
        <dbReference type="ARBA" id="ARBA00007800"/>
    </source>
</evidence>
<dbReference type="HAMAP" id="MF_01209">
    <property type="entry name" value="CPSase_S_chain"/>
    <property type="match status" value="1"/>
</dbReference>
<organism evidence="10 11">
    <name type="scientific">Clostridium neuense</name>
    <dbReference type="NCBI Taxonomy" id="1728934"/>
    <lineage>
        <taxon>Bacteria</taxon>
        <taxon>Bacillati</taxon>
        <taxon>Bacillota</taxon>
        <taxon>Clostridia</taxon>
        <taxon>Eubacteriales</taxon>
        <taxon>Clostridiaceae</taxon>
        <taxon>Clostridium</taxon>
    </lineage>
</organism>
<dbReference type="Gene3D" id="3.50.30.20">
    <property type="entry name" value="Carbamoyl-phosphate synthase small subunit, N-terminal domain"/>
    <property type="match status" value="1"/>
</dbReference>
<feature type="domain" description="Carbamoyl-phosphate synthase small subunit N-terminal" evidence="9">
    <location>
        <begin position="1"/>
        <end position="131"/>
    </location>
</feature>
<dbReference type="InterPro" id="IPR006274">
    <property type="entry name" value="CarbamoylP_synth_ssu"/>
</dbReference>
<evidence type="ECO:0000256" key="8">
    <source>
        <dbReference type="HAMAP-Rule" id="MF_01209"/>
    </source>
</evidence>
<feature type="region of interest" description="CPSase" evidence="8">
    <location>
        <begin position="1"/>
        <end position="170"/>
    </location>
</feature>
<keyword evidence="8" id="KW-0028">Amino-acid biosynthesis</keyword>
<protein>
    <recommendedName>
        <fullName evidence="8">Carbamoyl phosphate synthase small chain</fullName>
        <ecNumber evidence="8">6.3.5.5</ecNumber>
    </recommendedName>
    <alternativeName>
        <fullName evidence="8">Carbamoyl phosphate synthetase glutamine chain</fullName>
    </alternativeName>
</protein>
<feature type="active site" description="Nucleophile" evidence="8">
    <location>
        <position position="246"/>
    </location>
</feature>
<dbReference type="RefSeq" id="WP_406787770.1">
    <property type="nucleotide sequence ID" value="NZ_JBJIAA010000009.1"/>
</dbReference>
<dbReference type="Pfam" id="PF00117">
    <property type="entry name" value="GATase"/>
    <property type="match status" value="1"/>
</dbReference>
<dbReference type="NCBIfam" id="NF009475">
    <property type="entry name" value="PRK12838.1"/>
    <property type="match status" value="1"/>
</dbReference>
<evidence type="ECO:0000256" key="5">
    <source>
        <dbReference type="ARBA" id="ARBA00022840"/>
    </source>
</evidence>
<dbReference type="NCBIfam" id="TIGR01368">
    <property type="entry name" value="CPSaseIIsmall"/>
    <property type="match status" value="1"/>
</dbReference>
<dbReference type="Proteomes" id="UP001623592">
    <property type="component" value="Unassembled WGS sequence"/>
</dbReference>
<dbReference type="PRINTS" id="PR00099">
    <property type="entry name" value="CPSGATASE"/>
</dbReference>
<proteinExistence type="inferred from homology"/>
<dbReference type="CDD" id="cd01744">
    <property type="entry name" value="GATase1_CPSase"/>
    <property type="match status" value="1"/>
</dbReference>
<dbReference type="PROSITE" id="PS51273">
    <property type="entry name" value="GATASE_TYPE_1"/>
    <property type="match status" value="1"/>
</dbReference>
<keyword evidence="11" id="KW-1185">Reference proteome</keyword>
<comment type="caution">
    <text evidence="10">The sequence shown here is derived from an EMBL/GenBank/DDBJ whole genome shotgun (WGS) entry which is preliminary data.</text>
</comment>
<accession>A0ABW8TF95</accession>
<keyword evidence="4 8" id="KW-0547">Nucleotide-binding</keyword>
<keyword evidence="6 8" id="KW-0315">Glutamine amidotransferase</keyword>
<evidence type="ECO:0000256" key="4">
    <source>
        <dbReference type="ARBA" id="ARBA00022741"/>
    </source>
</evidence>
<evidence type="ECO:0000256" key="3">
    <source>
        <dbReference type="ARBA" id="ARBA00022598"/>
    </source>
</evidence>
<dbReference type="EC" id="6.3.5.5" evidence="8"/>
<reference evidence="10 11" key="1">
    <citation type="submission" date="2024-11" db="EMBL/GenBank/DDBJ databases">
        <authorList>
            <person name="Heng Y.C."/>
            <person name="Lim A.C.H."/>
            <person name="Lee J.K.Y."/>
            <person name="Kittelmann S."/>
        </authorList>
    </citation>
    <scope>NUCLEOTIDE SEQUENCE [LARGE SCALE GENOMIC DNA]</scope>
    <source>
        <strain evidence="10 11">WILCCON 0114</strain>
    </source>
</reference>
<comment type="pathway">
    <text evidence="1 8">Amino-acid biosynthesis; L-arginine biosynthesis; carbamoyl phosphate from bicarbonate: step 1/1.</text>
</comment>
<comment type="function">
    <text evidence="8">Small subunit of the glutamine-dependent carbamoyl phosphate synthetase (CPSase). CPSase catalyzes the formation of carbamoyl phosphate from the ammonia moiety of glutamine, carbonate, and phosphate donated by ATP, constituting the first step of 2 biosynthetic pathways, one leading to arginine and/or urea and the other to pyrimidine nucleotides. The small subunit (glutamine amidotransferase) binds and cleaves glutamine to supply the large subunit with the substrate ammonia.</text>
</comment>
<name>A0ABW8TF95_9CLOT</name>
<gene>
    <name evidence="8 10" type="primary">carA</name>
    <name evidence="10" type="ORF">ACJDT4_11820</name>
</gene>
<feature type="binding site" evidence="8">
    <location>
        <position position="221"/>
    </location>
    <ligand>
        <name>L-glutamine</name>
        <dbReference type="ChEBI" id="CHEBI:58359"/>
    </ligand>
</feature>
<feature type="binding site" evidence="8">
    <location>
        <position position="288"/>
    </location>
    <ligand>
        <name>L-glutamine</name>
        <dbReference type="ChEBI" id="CHEBI:58359"/>
    </ligand>
</feature>
<evidence type="ECO:0000256" key="7">
    <source>
        <dbReference type="ARBA" id="ARBA00048816"/>
    </source>
</evidence>
<dbReference type="PRINTS" id="PR00096">
    <property type="entry name" value="GATASE"/>
</dbReference>
<keyword evidence="8" id="KW-0055">Arginine biosynthesis</keyword>
<sequence>MKGILYLEDGTVFYGNGFGKLGTEIGELVFNTSMTGYQEILTDPSYAGQIVNMTYPLIGNYGVSGSENQSKKVYAKGFVAKTICDTPSNYMSEKSIDEMLKSMEVVGVYGVDTRSITKKIRNAGVMKCIISNEIFDLKKLKKVMDSTEIVDKYVSEVSTKEILHIKGSGYKVAVMDFGIKSDIIENLRAKDFDITVFPYDANPEKILSINPDGLFLSNGPGDPKSIPQTVENVKELIKKLPTFGICLGHQIIALAVGGDTYKLKFGHRGGNHGVYDIERDKAYITAQNHGYAVDEKSVEENGMIITHRNLNDGTVEGMKHRKLPIFSVQFHPEGAPGPTDTTYLFDKFKDNIKNSKINEAKCKIQMDSCLEKVAY</sequence>